<feature type="domain" description="Putative plant transposon protein" evidence="2">
    <location>
        <begin position="55"/>
        <end position="215"/>
    </location>
</feature>
<name>A0ABU6RKR6_9FABA</name>
<dbReference type="InterPro" id="IPR046796">
    <property type="entry name" value="Transposase_32_dom"/>
</dbReference>
<gene>
    <name evidence="3" type="ORF">PIB30_059863</name>
</gene>
<sequence>MASSSTYHYDHHLFRAPHHQEIYQKYIHKKGVTPEKSFDLQESQYTEVGEQIQLRGWRRLSKPRTKISNDLVWEFYTNAVRTEEELETGEDYPYTSFMRGTVVDFSTAKIKEVLRIRHMTLGAETDFKTRQYEDRRLDEVIIDICMPGAQWKMRNKSEITVARVMLIHSIIKGHDVRVEELIADNIAVLAEGVQERSKLCFLSTIYRLCKEAGVPMGEFRNTDQIQVARPIIAKVMTTTRGWIINQPQNQPNEEDEDNYDAEYLYTNHEQGQEMEYEAEMQYEGAGAEEDNYQHQEQPNFAAYESNFQQYKEDQQQGFQFLNEELASMKIRQEQFFENMQKAQSQYFDELKALRTRQDEMVNQQNNFYRQIKREQEKTIKEIEEVKKFQVNQTLMGARRTPKEKLEEKMHETGNEIIEMRKQIREWTRNASSREGYCCWAHQQANPPCWDSTTQDP</sequence>
<evidence type="ECO:0000256" key="1">
    <source>
        <dbReference type="SAM" id="Coils"/>
    </source>
</evidence>
<organism evidence="3 4">
    <name type="scientific">Stylosanthes scabra</name>
    <dbReference type="NCBI Taxonomy" id="79078"/>
    <lineage>
        <taxon>Eukaryota</taxon>
        <taxon>Viridiplantae</taxon>
        <taxon>Streptophyta</taxon>
        <taxon>Embryophyta</taxon>
        <taxon>Tracheophyta</taxon>
        <taxon>Spermatophyta</taxon>
        <taxon>Magnoliopsida</taxon>
        <taxon>eudicotyledons</taxon>
        <taxon>Gunneridae</taxon>
        <taxon>Pentapetalae</taxon>
        <taxon>rosids</taxon>
        <taxon>fabids</taxon>
        <taxon>Fabales</taxon>
        <taxon>Fabaceae</taxon>
        <taxon>Papilionoideae</taxon>
        <taxon>50 kb inversion clade</taxon>
        <taxon>dalbergioids sensu lato</taxon>
        <taxon>Dalbergieae</taxon>
        <taxon>Pterocarpus clade</taxon>
        <taxon>Stylosanthes</taxon>
    </lineage>
</organism>
<keyword evidence="1" id="KW-0175">Coiled coil</keyword>
<reference evidence="3 4" key="1">
    <citation type="journal article" date="2023" name="Plants (Basel)">
        <title>Bridging the Gap: Combining Genomics and Transcriptomics Approaches to Understand Stylosanthes scabra, an Orphan Legume from the Brazilian Caatinga.</title>
        <authorList>
            <person name="Ferreira-Neto J.R.C."/>
            <person name="da Silva M.D."/>
            <person name="Binneck E."/>
            <person name="de Melo N.F."/>
            <person name="da Silva R.H."/>
            <person name="de Melo A.L.T.M."/>
            <person name="Pandolfi V."/>
            <person name="Bustamante F.O."/>
            <person name="Brasileiro-Vidal A.C."/>
            <person name="Benko-Iseppon A.M."/>
        </authorList>
    </citation>
    <scope>NUCLEOTIDE SEQUENCE [LARGE SCALE GENOMIC DNA]</scope>
    <source>
        <tissue evidence="3">Leaves</tissue>
    </source>
</reference>
<evidence type="ECO:0000313" key="3">
    <source>
        <dbReference type="EMBL" id="MED6124539.1"/>
    </source>
</evidence>
<comment type="caution">
    <text evidence="3">The sequence shown here is derived from an EMBL/GenBank/DDBJ whole genome shotgun (WGS) entry which is preliminary data.</text>
</comment>
<dbReference type="EMBL" id="JASCZI010030729">
    <property type="protein sequence ID" value="MED6124539.1"/>
    <property type="molecule type" value="Genomic_DNA"/>
</dbReference>
<dbReference type="Proteomes" id="UP001341840">
    <property type="component" value="Unassembled WGS sequence"/>
</dbReference>
<evidence type="ECO:0000313" key="4">
    <source>
        <dbReference type="Proteomes" id="UP001341840"/>
    </source>
</evidence>
<proteinExistence type="predicted"/>
<dbReference type="Pfam" id="PF20167">
    <property type="entry name" value="Transposase_32"/>
    <property type="match status" value="1"/>
</dbReference>
<keyword evidence="4" id="KW-1185">Reference proteome</keyword>
<accession>A0ABU6RKR6</accession>
<protein>
    <recommendedName>
        <fullName evidence="2">Putative plant transposon protein domain-containing protein</fullName>
    </recommendedName>
</protein>
<evidence type="ECO:0000259" key="2">
    <source>
        <dbReference type="Pfam" id="PF20167"/>
    </source>
</evidence>
<feature type="coiled-coil region" evidence="1">
    <location>
        <begin position="372"/>
        <end position="422"/>
    </location>
</feature>